<sequence>MSNRNRNHRQPRAGRPQVQVEASVGAGTLAEKLEEAGIKRETLPPGPAPQPKKEEKRPPSIGRAKSEIGHRGLLAGEKVLIDVLQEDAKGKGVEARTAWFILDTAKALGVKPWIIAPPTEASGARPETKAEILARFVETVLKGPNPASAIGVLRTAVRCDASSVGHIDALSRRVEAVLSGKVEDRKVTPLPSA</sequence>
<evidence type="ECO:0000313" key="2">
    <source>
        <dbReference type="EMBL" id="KKW33232.1"/>
    </source>
</evidence>
<feature type="region of interest" description="Disordered" evidence="1">
    <location>
        <begin position="1"/>
        <end position="68"/>
    </location>
</feature>
<accession>A0A0G1ZXT9</accession>
<organism evidence="2 3">
    <name type="scientific">Candidatus Uhrbacteria bacterium GW2011_GWA2_53_10</name>
    <dbReference type="NCBI Taxonomy" id="1618980"/>
    <lineage>
        <taxon>Bacteria</taxon>
        <taxon>Candidatus Uhriibacteriota</taxon>
    </lineage>
</organism>
<dbReference type="EMBL" id="LCRI01000003">
    <property type="protein sequence ID" value="KKW33232.1"/>
    <property type="molecule type" value="Genomic_DNA"/>
</dbReference>
<feature type="compositionally biased region" description="Basic and acidic residues" evidence="1">
    <location>
        <begin position="51"/>
        <end position="68"/>
    </location>
</feature>
<evidence type="ECO:0000313" key="3">
    <source>
        <dbReference type="Proteomes" id="UP000034711"/>
    </source>
</evidence>
<dbReference type="AlphaFoldDB" id="A0A0G1ZXT9"/>
<protein>
    <submittedName>
        <fullName evidence="2">Uncharacterized protein</fullName>
    </submittedName>
</protein>
<evidence type="ECO:0000256" key="1">
    <source>
        <dbReference type="SAM" id="MobiDB-lite"/>
    </source>
</evidence>
<reference evidence="2 3" key="1">
    <citation type="journal article" date="2015" name="Nature">
        <title>rRNA introns, odd ribosomes, and small enigmatic genomes across a large radiation of phyla.</title>
        <authorList>
            <person name="Brown C.T."/>
            <person name="Hug L.A."/>
            <person name="Thomas B.C."/>
            <person name="Sharon I."/>
            <person name="Castelle C.J."/>
            <person name="Singh A."/>
            <person name="Wilkins M.J."/>
            <person name="Williams K.H."/>
            <person name="Banfield J.F."/>
        </authorList>
    </citation>
    <scope>NUCLEOTIDE SEQUENCE [LARGE SCALE GENOMIC DNA]</scope>
</reference>
<name>A0A0G1ZXT9_9BACT</name>
<comment type="caution">
    <text evidence="2">The sequence shown here is derived from an EMBL/GenBank/DDBJ whole genome shotgun (WGS) entry which is preliminary data.</text>
</comment>
<proteinExistence type="predicted"/>
<feature type="compositionally biased region" description="Basic residues" evidence="1">
    <location>
        <begin position="1"/>
        <end position="12"/>
    </location>
</feature>
<feature type="compositionally biased region" description="Basic and acidic residues" evidence="1">
    <location>
        <begin position="31"/>
        <end position="42"/>
    </location>
</feature>
<gene>
    <name evidence="2" type="ORF">UY77_C0003G0016</name>
</gene>
<dbReference type="Proteomes" id="UP000034711">
    <property type="component" value="Unassembled WGS sequence"/>
</dbReference>